<dbReference type="AlphaFoldDB" id="A0A6J5W3F0"/>
<proteinExistence type="predicted"/>
<keyword evidence="2" id="KW-1185">Reference proteome</keyword>
<evidence type="ECO:0000313" key="1">
    <source>
        <dbReference type="EMBL" id="CAB4294387.1"/>
    </source>
</evidence>
<gene>
    <name evidence="1" type="ORF">ORAREDHAP_LOCUS4942</name>
</gene>
<organism evidence="1 2">
    <name type="scientific">Prunus armeniaca</name>
    <name type="common">Apricot</name>
    <name type="synonym">Armeniaca vulgaris</name>
    <dbReference type="NCBI Taxonomy" id="36596"/>
    <lineage>
        <taxon>Eukaryota</taxon>
        <taxon>Viridiplantae</taxon>
        <taxon>Streptophyta</taxon>
        <taxon>Embryophyta</taxon>
        <taxon>Tracheophyta</taxon>
        <taxon>Spermatophyta</taxon>
        <taxon>Magnoliopsida</taxon>
        <taxon>eudicotyledons</taxon>
        <taxon>Gunneridae</taxon>
        <taxon>Pentapetalae</taxon>
        <taxon>rosids</taxon>
        <taxon>fabids</taxon>
        <taxon>Rosales</taxon>
        <taxon>Rosaceae</taxon>
        <taxon>Amygdaloideae</taxon>
        <taxon>Amygdaleae</taxon>
        <taxon>Prunus</taxon>
    </lineage>
</organism>
<protein>
    <submittedName>
        <fullName evidence="1">Uncharacterized protein</fullName>
    </submittedName>
</protein>
<name>A0A6J5W3F0_PRUAR</name>
<dbReference type="Proteomes" id="UP000507245">
    <property type="component" value="Unassembled WGS sequence"/>
</dbReference>
<accession>A0A6J5W3F0</accession>
<dbReference type="EMBL" id="CAEKKB010000001">
    <property type="protein sequence ID" value="CAB4294387.1"/>
    <property type="molecule type" value="Genomic_DNA"/>
</dbReference>
<evidence type="ECO:0000313" key="2">
    <source>
        <dbReference type="Proteomes" id="UP000507245"/>
    </source>
</evidence>
<sequence>MKPVKTALRNKMENDFLADSMVVYIEKNLLTISIQIPAVELPVPEGIWDTSSVSYRF</sequence>
<dbReference type="OrthoDB" id="118159at2759"/>
<reference evidence="2" key="1">
    <citation type="journal article" date="2020" name="Genome Biol.">
        <title>Gamete binning: chromosome-level and haplotype-resolved genome assembly enabled by high-throughput single-cell sequencing of gamete genomes.</title>
        <authorList>
            <person name="Campoy J.A."/>
            <person name="Sun H."/>
            <person name="Goel M."/>
            <person name="Jiao W.-B."/>
            <person name="Folz-Donahue K."/>
            <person name="Wang N."/>
            <person name="Rubio M."/>
            <person name="Liu C."/>
            <person name="Kukat C."/>
            <person name="Ruiz D."/>
            <person name="Huettel B."/>
            <person name="Schneeberger K."/>
        </authorList>
    </citation>
    <scope>NUCLEOTIDE SEQUENCE [LARGE SCALE GENOMIC DNA]</scope>
    <source>
        <strain evidence="2">cv. Rojo Pasion</strain>
    </source>
</reference>